<feature type="domain" description="Alpha-D-phosphohexomutase alpha/beta/alpha" evidence="8">
    <location>
        <begin position="9"/>
        <end position="137"/>
    </location>
</feature>
<dbReference type="InterPro" id="IPR005845">
    <property type="entry name" value="A-D-PHexomutase_a/b/a-II"/>
</dbReference>
<dbReference type="SUPFAM" id="SSF53738">
    <property type="entry name" value="Phosphoglucomutase, first 3 domains"/>
    <property type="match status" value="3"/>
</dbReference>
<dbReference type="FunFam" id="3.40.120.10:FF:000001">
    <property type="entry name" value="Phosphoglucosamine mutase"/>
    <property type="match status" value="1"/>
</dbReference>
<gene>
    <name evidence="11" type="primary">glmM</name>
    <name evidence="11" type="ORF">CUJ86_09110</name>
</gene>
<evidence type="ECO:0000313" key="12">
    <source>
        <dbReference type="Proteomes" id="UP000292580"/>
    </source>
</evidence>
<comment type="similarity">
    <text evidence="2">Belongs to the phosphohexose mutase family.</text>
</comment>
<evidence type="ECO:0000256" key="4">
    <source>
        <dbReference type="ARBA" id="ARBA00022723"/>
    </source>
</evidence>
<dbReference type="InterPro" id="IPR005843">
    <property type="entry name" value="A-D-PHexomutase_C"/>
</dbReference>
<dbReference type="InterPro" id="IPR036900">
    <property type="entry name" value="A-D-PHexomutase_C_sf"/>
</dbReference>
<evidence type="ECO:0000259" key="10">
    <source>
        <dbReference type="Pfam" id="PF02880"/>
    </source>
</evidence>
<evidence type="ECO:0000256" key="5">
    <source>
        <dbReference type="ARBA" id="ARBA00022842"/>
    </source>
</evidence>
<evidence type="ECO:0000256" key="2">
    <source>
        <dbReference type="ARBA" id="ARBA00010231"/>
    </source>
</evidence>
<dbReference type="Gene3D" id="3.30.310.50">
    <property type="entry name" value="Alpha-D-phosphohexomutase, C-terminal domain"/>
    <property type="match status" value="1"/>
</dbReference>
<dbReference type="EMBL" id="PGCL01000003">
    <property type="protein sequence ID" value="TAJ44174.1"/>
    <property type="molecule type" value="Genomic_DNA"/>
</dbReference>
<sequence>MSETRVQKRLFGTNGVRGIVGSDMTADLVMRIGKALGSMRGGRIAVGRDTRTSGEALSSAISAGLMATGCDVVDCGVLPTPALQYIVRDHFDAGAMITASHNPPEYNGVKIIEPDGTEMGDQETLKLEDLIFSGDFKEVAWERVGQKTEDKNLRTTYVDAIVNHFPAGAGDGMTVVVDPGSGPAAETTPQILTRLGCRVHTINARMDGRFPGRLPEPSPEGLAPLAEMVRATGAAFGVAHDGDADRAVFVDDQGRYIEENMEFGLIEGHICSGRTGIVVTPVSTSMIAETVAGKNDCRVEFTPVGSIYVARKMRELIAAGEKVAFGGEGNGGLIFPEHQFCRDGGMTAAMMVAVLHARGEKLSTLVDAMPSYRIIKEKVKTAHAEEVIATLKERHSTERIDCRDGIRINREGAWALVRPSGTEPMMRIIVEATDDSTCQEFFEEIMESIHAAAPDLLEPQAGHQ</sequence>
<dbReference type="AlphaFoldDB" id="A0A483CTW5"/>
<dbReference type="InterPro" id="IPR005844">
    <property type="entry name" value="A-D-PHexomutase_a/b/a-I"/>
</dbReference>
<dbReference type="Pfam" id="PF02879">
    <property type="entry name" value="PGM_PMM_II"/>
    <property type="match status" value="1"/>
</dbReference>
<evidence type="ECO:0000259" key="7">
    <source>
        <dbReference type="Pfam" id="PF00408"/>
    </source>
</evidence>
<evidence type="ECO:0000256" key="3">
    <source>
        <dbReference type="ARBA" id="ARBA00022553"/>
    </source>
</evidence>
<dbReference type="PANTHER" id="PTHR43771">
    <property type="entry name" value="PHOSPHOMANNOMUTASE"/>
    <property type="match status" value="1"/>
</dbReference>
<keyword evidence="6" id="KW-0413">Isomerase</keyword>
<feature type="domain" description="Alpha-D-phosphohexomutase alpha/beta/alpha" evidence="10">
    <location>
        <begin position="275"/>
        <end position="371"/>
    </location>
</feature>
<evidence type="ECO:0000313" key="11">
    <source>
        <dbReference type="EMBL" id="TAJ44174.1"/>
    </source>
</evidence>
<dbReference type="RefSeq" id="WP_130647244.1">
    <property type="nucleotide sequence ID" value="NZ_PGCL01000003.1"/>
</dbReference>
<comment type="caution">
    <text evidence="11">The sequence shown here is derived from an EMBL/GenBank/DDBJ whole genome shotgun (WGS) entry which is preliminary data.</text>
</comment>
<feature type="domain" description="Alpha-D-phosphohexomutase alpha/beta/alpha" evidence="9">
    <location>
        <begin position="156"/>
        <end position="254"/>
    </location>
</feature>
<dbReference type="Pfam" id="PF02880">
    <property type="entry name" value="PGM_PMM_III"/>
    <property type="match status" value="1"/>
</dbReference>
<keyword evidence="12" id="KW-1185">Reference proteome</keyword>
<evidence type="ECO:0000256" key="1">
    <source>
        <dbReference type="ARBA" id="ARBA00001946"/>
    </source>
</evidence>
<proteinExistence type="inferred from homology"/>
<dbReference type="GO" id="GO:0046872">
    <property type="term" value="F:metal ion binding"/>
    <property type="evidence" value="ECO:0007669"/>
    <property type="project" value="UniProtKB-KW"/>
</dbReference>
<evidence type="ECO:0000259" key="8">
    <source>
        <dbReference type="Pfam" id="PF02878"/>
    </source>
</evidence>
<dbReference type="OrthoDB" id="10363at2157"/>
<dbReference type="CDD" id="cd03087">
    <property type="entry name" value="PGM_like1"/>
    <property type="match status" value="1"/>
</dbReference>
<evidence type="ECO:0000256" key="6">
    <source>
        <dbReference type="ARBA" id="ARBA00023235"/>
    </source>
</evidence>
<organism evidence="11 12">
    <name type="scientific">Methanofollis fontis</name>
    <dbReference type="NCBI Taxonomy" id="2052832"/>
    <lineage>
        <taxon>Archaea</taxon>
        <taxon>Methanobacteriati</taxon>
        <taxon>Methanobacteriota</taxon>
        <taxon>Stenosarchaea group</taxon>
        <taxon>Methanomicrobia</taxon>
        <taxon>Methanomicrobiales</taxon>
        <taxon>Methanomicrobiaceae</taxon>
        <taxon>Methanofollis</taxon>
    </lineage>
</organism>
<dbReference type="Gene3D" id="3.40.120.10">
    <property type="entry name" value="Alpha-D-Glucose-1,6-Bisphosphate, subunit A, domain 3"/>
    <property type="match status" value="3"/>
</dbReference>
<reference evidence="11 12" key="1">
    <citation type="submission" date="2017-11" db="EMBL/GenBank/DDBJ databases">
        <title>Isolation and Characterization of Methanofollis Species from Methane Seep Offshore SW Taiwan.</title>
        <authorList>
            <person name="Teng N.-H."/>
            <person name="Lai M.-C."/>
            <person name="Chen S.-C."/>
        </authorList>
    </citation>
    <scope>NUCLEOTIDE SEQUENCE [LARGE SCALE GENOMIC DNA]</scope>
    <source>
        <strain evidence="11 12">FWC-SCC2</strain>
    </source>
</reference>
<dbReference type="InterPro" id="IPR005846">
    <property type="entry name" value="A-D-PHexomutase_a/b/a-III"/>
</dbReference>
<dbReference type="PANTHER" id="PTHR43771:SF1">
    <property type="entry name" value="PHOSPHOMANNOMUTASE"/>
    <property type="match status" value="1"/>
</dbReference>
<dbReference type="GO" id="GO:0008966">
    <property type="term" value="F:phosphoglucosamine mutase activity"/>
    <property type="evidence" value="ECO:0007669"/>
    <property type="project" value="InterPro"/>
</dbReference>
<dbReference type="InterPro" id="IPR005841">
    <property type="entry name" value="Alpha-D-phosphohexomutase_SF"/>
</dbReference>
<dbReference type="InterPro" id="IPR024086">
    <property type="entry name" value="GlmM_arc-type"/>
</dbReference>
<keyword evidence="3" id="KW-0597">Phosphoprotein</keyword>
<dbReference type="Pfam" id="PF00408">
    <property type="entry name" value="PGM_PMM_IV"/>
    <property type="match status" value="1"/>
</dbReference>
<protein>
    <submittedName>
        <fullName evidence="11">Phosphoglucosamine mutase</fullName>
    </submittedName>
</protein>
<comment type="cofactor">
    <cofactor evidence="1">
        <name>Mg(2+)</name>
        <dbReference type="ChEBI" id="CHEBI:18420"/>
    </cofactor>
</comment>
<dbReference type="SUPFAM" id="SSF55957">
    <property type="entry name" value="Phosphoglucomutase, C-terminal domain"/>
    <property type="match status" value="1"/>
</dbReference>
<dbReference type="GO" id="GO:0005975">
    <property type="term" value="P:carbohydrate metabolic process"/>
    <property type="evidence" value="ECO:0007669"/>
    <property type="project" value="InterPro"/>
</dbReference>
<dbReference type="Proteomes" id="UP000292580">
    <property type="component" value="Unassembled WGS sequence"/>
</dbReference>
<name>A0A483CTW5_9EURY</name>
<keyword evidence="5" id="KW-0460">Magnesium</keyword>
<feature type="domain" description="Alpha-D-phosphohexomutase C-terminal" evidence="7">
    <location>
        <begin position="386"/>
        <end position="447"/>
    </location>
</feature>
<dbReference type="PRINTS" id="PR00509">
    <property type="entry name" value="PGMPMM"/>
</dbReference>
<keyword evidence="4" id="KW-0479">Metal-binding</keyword>
<dbReference type="InterPro" id="IPR016055">
    <property type="entry name" value="A-D-PHexomutase_a/b/a-I/II/III"/>
</dbReference>
<dbReference type="NCBIfam" id="TIGR03990">
    <property type="entry name" value="Arch_GlmM"/>
    <property type="match status" value="1"/>
</dbReference>
<evidence type="ECO:0000259" key="9">
    <source>
        <dbReference type="Pfam" id="PF02879"/>
    </source>
</evidence>
<accession>A0A483CTW5</accession>
<dbReference type="Pfam" id="PF02878">
    <property type="entry name" value="PGM_PMM_I"/>
    <property type="match status" value="1"/>
</dbReference>